<gene>
    <name evidence="3" type="ORF">CYMTET_54483</name>
</gene>
<dbReference type="Gene3D" id="2.60.120.260">
    <property type="entry name" value="Galactose-binding domain-like"/>
    <property type="match status" value="1"/>
</dbReference>
<dbReference type="InterPro" id="IPR014756">
    <property type="entry name" value="Ig_E-set"/>
</dbReference>
<sequence length="631" mass="69614">MEFHSRWWFAYFCLVIPSAQCYKVRFTQPVFLSTVSTTSPTVRSIAPTAGPSEGGTVVAVQGTGFYDGQAATCEIKPTCCGAFFYSPLTFPATVKSSSELQCIMPAVQFESEVNLSISLQDTLRLLDVANAAGLRVIIPLCDLSVKRHCLPKVLSPQHWEKVTTLVRHVQDHPGLLGYYIDDDVPDANPSNLKRYYDHVKSLDPWHPCFVAIVGSGDAWRYGGLNGPSFDVAMVEVYVPSTDYAQTGLELDIVNSFPLDWMPLWGCIMASSFFSGSSLWGTRQQSYLSILHQATGLVHFIYDFPFQEYGVPGGYDDPTTIGSLSFQQAQLVTAELFELQQSIISSDFIAVNVTLASGPWPRGGPGTARLYQDQNFASREEHSGCVHVAAVNVAPWPDIIRVQLDPHEWPSVLNATVPFENNRAVQFLNGKLEEPIGFLDTRVYRLDCAPASLMPGTNQTIQNMFQNPEFESTTYPGTPDGWGISRSPDFYNLLGSFNSDTQFVHQGRHSLRLFILQNASSGVLLTNRISRNVNLTNGSAFAGSIWALPSAGNTFQVSWVLNCAIEVSLSSISAVDGKRNPWKWQKLTVFVEPFQVEHLCPSAAHVPQVGLQLKISGTGVLWFDTAELRVVL</sequence>
<keyword evidence="4" id="KW-1185">Reference proteome</keyword>
<dbReference type="SUPFAM" id="SSF81296">
    <property type="entry name" value="E set domains"/>
    <property type="match status" value="1"/>
</dbReference>
<dbReference type="AlphaFoldDB" id="A0AAE0BEU2"/>
<dbReference type="CDD" id="cd00102">
    <property type="entry name" value="IPT"/>
    <property type="match status" value="1"/>
</dbReference>
<dbReference type="InterPro" id="IPR002909">
    <property type="entry name" value="IPT_dom"/>
</dbReference>
<accession>A0AAE0BEU2</accession>
<dbReference type="EMBL" id="LGRX02035322">
    <property type="protein sequence ID" value="KAK3235301.1"/>
    <property type="molecule type" value="Genomic_DNA"/>
</dbReference>
<dbReference type="SUPFAM" id="SSF51445">
    <property type="entry name" value="(Trans)glycosidases"/>
    <property type="match status" value="1"/>
</dbReference>
<protein>
    <recommendedName>
        <fullName evidence="2">IPT/TIG domain-containing protein</fullName>
    </recommendedName>
</protein>
<feature type="chain" id="PRO_5042145157" description="IPT/TIG domain-containing protein" evidence="1">
    <location>
        <begin position="22"/>
        <end position="631"/>
    </location>
</feature>
<dbReference type="InterPro" id="IPR013783">
    <property type="entry name" value="Ig-like_fold"/>
</dbReference>
<comment type="caution">
    <text evidence="3">The sequence shown here is derived from an EMBL/GenBank/DDBJ whole genome shotgun (WGS) entry which is preliminary data.</text>
</comment>
<dbReference type="Proteomes" id="UP001190700">
    <property type="component" value="Unassembled WGS sequence"/>
</dbReference>
<name>A0AAE0BEU2_9CHLO</name>
<dbReference type="InterPro" id="IPR017853">
    <property type="entry name" value="GH"/>
</dbReference>
<evidence type="ECO:0000259" key="2">
    <source>
        <dbReference type="Pfam" id="PF01833"/>
    </source>
</evidence>
<reference evidence="3 4" key="1">
    <citation type="journal article" date="2015" name="Genome Biol. Evol.">
        <title>Comparative Genomics of a Bacterivorous Green Alga Reveals Evolutionary Causalities and Consequences of Phago-Mixotrophic Mode of Nutrition.</title>
        <authorList>
            <person name="Burns J.A."/>
            <person name="Paasch A."/>
            <person name="Narechania A."/>
            <person name="Kim E."/>
        </authorList>
    </citation>
    <scope>NUCLEOTIDE SEQUENCE [LARGE SCALE GENOMIC DNA]</scope>
    <source>
        <strain evidence="3 4">PLY_AMNH</strain>
    </source>
</reference>
<feature type="domain" description="IPT/TIG" evidence="2">
    <location>
        <begin position="40"/>
        <end position="121"/>
    </location>
</feature>
<proteinExistence type="predicted"/>
<organism evidence="3 4">
    <name type="scientific">Cymbomonas tetramitiformis</name>
    <dbReference type="NCBI Taxonomy" id="36881"/>
    <lineage>
        <taxon>Eukaryota</taxon>
        <taxon>Viridiplantae</taxon>
        <taxon>Chlorophyta</taxon>
        <taxon>Pyramimonadophyceae</taxon>
        <taxon>Pyramimonadales</taxon>
        <taxon>Pyramimonadaceae</taxon>
        <taxon>Cymbomonas</taxon>
    </lineage>
</organism>
<evidence type="ECO:0000256" key="1">
    <source>
        <dbReference type="SAM" id="SignalP"/>
    </source>
</evidence>
<keyword evidence="1" id="KW-0732">Signal</keyword>
<evidence type="ECO:0000313" key="4">
    <source>
        <dbReference type="Proteomes" id="UP001190700"/>
    </source>
</evidence>
<dbReference type="Gene3D" id="2.60.40.10">
    <property type="entry name" value="Immunoglobulins"/>
    <property type="match status" value="1"/>
</dbReference>
<evidence type="ECO:0000313" key="3">
    <source>
        <dbReference type="EMBL" id="KAK3235301.1"/>
    </source>
</evidence>
<feature type="signal peptide" evidence="1">
    <location>
        <begin position="1"/>
        <end position="21"/>
    </location>
</feature>
<dbReference type="Pfam" id="PF01833">
    <property type="entry name" value="TIG"/>
    <property type="match status" value="1"/>
</dbReference>